<evidence type="ECO:0000256" key="1">
    <source>
        <dbReference type="SAM" id="MobiDB-lite"/>
    </source>
</evidence>
<feature type="compositionally biased region" description="Basic residues" evidence="1">
    <location>
        <begin position="30"/>
        <end position="43"/>
    </location>
</feature>
<organism evidence="2">
    <name type="scientific">uncultured Frankineae bacterium</name>
    <dbReference type="NCBI Taxonomy" id="437475"/>
    <lineage>
        <taxon>Bacteria</taxon>
        <taxon>Bacillati</taxon>
        <taxon>Actinomycetota</taxon>
        <taxon>Actinomycetes</taxon>
        <taxon>Frankiales</taxon>
        <taxon>environmental samples</taxon>
    </lineage>
</organism>
<feature type="compositionally biased region" description="Low complexity" evidence="1">
    <location>
        <begin position="20"/>
        <end position="29"/>
    </location>
</feature>
<feature type="compositionally biased region" description="Basic and acidic residues" evidence="1">
    <location>
        <begin position="131"/>
        <end position="145"/>
    </location>
</feature>
<feature type="region of interest" description="Disordered" evidence="1">
    <location>
        <begin position="20"/>
        <end position="153"/>
    </location>
</feature>
<dbReference type="AlphaFoldDB" id="A0A6J4LFC8"/>
<feature type="non-terminal residue" evidence="2">
    <location>
        <position position="153"/>
    </location>
</feature>
<feature type="compositionally biased region" description="Low complexity" evidence="1">
    <location>
        <begin position="99"/>
        <end position="119"/>
    </location>
</feature>
<reference evidence="2" key="1">
    <citation type="submission" date="2020-02" db="EMBL/GenBank/DDBJ databases">
        <authorList>
            <person name="Meier V. D."/>
        </authorList>
    </citation>
    <scope>NUCLEOTIDE SEQUENCE</scope>
    <source>
        <strain evidence="2">AVDCRST_MAG16</strain>
    </source>
</reference>
<dbReference type="EMBL" id="CADCUE010000103">
    <property type="protein sequence ID" value="CAA9329204.1"/>
    <property type="molecule type" value="Genomic_DNA"/>
</dbReference>
<name>A0A6J4LFC8_9ACTN</name>
<evidence type="ECO:0000313" key="2">
    <source>
        <dbReference type="EMBL" id="CAA9329204.1"/>
    </source>
</evidence>
<proteinExistence type="predicted"/>
<sequence length="153" mass="15976">EPPPPDHLRRPRPTGAVLLLARRAGLRAPRPTRGRPARGRRSAGRVGRLPGADRRAGGAAQHPISGRGPGRAGATAVLPAGARGQGRQEPRPPRRPRGTRTAGRAADGSAGGRVRPARGAGSGTRPALRARAPDECRPHRADRPRGQRVLPGL</sequence>
<accession>A0A6J4LFC8</accession>
<protein>
    <submittedName>
        <fullName evidence="2">Uncharacterized protein</fullName>
    </submittedName>
</protein>
<gene>
    <name evidence="2" type="ORF">AVDCRST_MAG16-1209</name>
</gene>
<feature type="non-terminal residue" evidence="2">
    <location>
        <position position="1"/>
    </location>
</feature>